<evidence type="ECO:0000313" key="2">
    <source>
        <dbReference type="EMBL" id="PKW17006.1"/>
    </source>
</evidence>
<dbReference type="Gene3D" id="3.40.50.1820">
    <property type="entry name" value="alpha/beta hydrolase"/>
    <property type="match status" value="1"/>
</dbReference>
<organism evidence="2 3">
    <name type="scientific">Saccharopolyspora spinosa</name>
    <dbReference type="NCBI Taxonomy" id="60894"/>
    <lineage>
        <taxon>Bacteria</taxon>
        <taxon>Bacillati</taxon>
        <taxon>Actinomycetota</taxon>
        <taxon>Actinomycetes</taxon>
        <taxon>Pseudonocardiales</taxon>
        <taxon>Pseudonocardiaceae</taxon>
        <taxon>Saccharopolyspora</taxon>
    </lineage>
</organism>
<accession>A0A2N3Y249</accession>
<dbReference type="GO" id="GO:0003824">
    <property type="term" value="F:catalytic activity"/>
    <property type="evidence" value="ECO:0007669"/>
    <property type="project" value="UniProtKB-ARBA"/>
</dbReference>
<dbReference type="InterPro" id="IPR000073">
    <property type="entry name" value="AB_hydrolase_1"/>
</dbReference>
<reference evidence="2" key="1">
    <citation type="submission" date="2017-12" db="EMBL/GenBank/DDBJ databases">
        <title>Sequencing the genomes of 1000 Actinobacteria strains.</title>
        <authorList>
            <person name="Klenk H.-P."/>
        </authorList>
    </citation>
    <scope>NUCLEOTIDE SEQUENCE [LARGE SCALE GENOMIC DNA]</scope>
    <source>
        <strain evidence="2">DSM 44228</strain>
    </source>
</reference>
<dbReference type="Pfam" id="PF12697">
    <property type="entry name" value="Abhydrolase_6"/>
    <property type="match status" value="1"/>
</dbReference>
<dbReference type="STRING" id="994479.GCA_000194155_01508"/>
<dbReference type="InterPro" id="IPR029058">
    <property type="entry name" value="AB_hydrolase_fold"/>
</dbReference>
<feature type="domain" description="AB hydrolase-1" evidence="1">
    <location>
        <begin position="23"/>
        <end position="121"/>
    </location>
</feature>
<name>A0A2N3Y249_SACSN</name>
<dbReference type="SUPFAM" id="SSF53474">
    <property type="entry name" value="alpha/beta-Hydrolases"/>
    <property type="match status" value="1"/>
</dbReference>
<sequence>MAKSVTTIRRPMVRNLAAGSATDNFDGLVEFARAEAEAEARHRENALDDWQILARGPFSMRLDFLPRARKAGRSGLVVAGSGRSAGRRRKVRRAAAAAPRGRLEVIPGAGHLLPFDRPDEFHPPTLDFSTEGRY</sequence>
<dbReference type="AlphaFoldDB" id="A0A2N3Y249"/>
<dbReference type="EMBL" id="PJNB01000001">
    <property type="protein sequence ID" value="PKW17006.1"/>
    <property type="molecule type" value="Genomic_DNA"/>
</dbReference>
<comment type="caution">
    <text evidence="2">The sequence shown here is derived from an EMBL/GenBank/DDBJ whole genome shotgun (WGS) entry which is preliminary data.</text>
</comment>
<gene>
    <name evidence="2" type="ORF">A8926_4922</name>
</gene>
<proteinExistence type="predicted"/>
<protein>
    <recommendedName>
        <fullName evidence="1">AB hydrolase-1 domain-containing protein</fullName>
    </recommendedName>
</protein>
<dbReference type="RefSeq" id="WP_010693316.1">
    <property type="nucleotide sequence ID" value="NZ_CP061007.1"/>
</dbReference>
<dbReference type="Proteomes" id="UP000233786">
    <property type="component" value="Unassembled WGS sequence"/>
</dbReference>
<evidence type="ECO:0000313" key="3">
    <source>
        <dbReference type="Proteomes" id="UP000233786"/>
    </source>
</evidence>
<evidence type="ECO:0000259" key="1">
    <source>
        <dbReference type="Pfam" id="PF12697"/>
    </source>
</evidence>
<keyword evidence="3" id="KW-1185">Reference proteome</keyword>